<evidence type="ECO:0000259" key="4">
    <source>
        <dbReference type="PROSITE" id="PS51118"/>
    </source>
</evidence>
<keyword evidence="2" id="KW-0238">DNA-binding</keyword>
<dbReference type="PANTHER" id="PTHR33204">
    <property type="entry name" value="TRANSCRIPTIONAL REGULATOR, MARR FAMILY"/>
    <property type="match status" value="1"/>
</dbReference>
<dbReference type="RefSeq" id="WP_154345725.1">
    <property type="nucleotide sequence ID" value="NZ_WKJD01000010.1"/>
</dbReference>
<dbReference type="Proteomes" id="UP000476511">
    <property type="component" value="Unassembled WGS sequence"/>
</dbReference>
<name>A0A6L5R0H7_9MICO</name>
<organism evidence="5 6">
    <name type="scientific">Agromyces kandeliae</name>
    <dbReference type="NCBI Taxonomy" id="2666141"/>
    <lineage>
        <taxon>Bacteria</taxon>
        <taxon>Bacillati</taxon>
        <taxon>Actinomycetota</taxon>
        <taxon>Actinomycetes</taxon>
        <taxon>Micrococcales</taxon>
        <taxon>Microbacteriaceae</taxon>
        <taxon>Agromyces</taxon>
    </lineage>
</organism>
<evidence type="ECO:0000256" key="1">
    <source>
        <dbReference type="ARBA" id="ARBA00023015"/>
    </source>
</evidence>
<keyword evidence="1" id="KW-0805">Transcription regulation</keyword>
<dbReference type="InterPro" id="IPR036388">
    <property type="entry name" value="WH-like_DNA-bd_sf"/>
</dbReference>
<dbReference type="EMBL" id="WKJD01000010">
    <property type="protein sequence ID" value="MRX43405.1"/>
    <property type="molecule type" value="Genomic_DNA"/>
</dbReference>
<dbReference type="PANTHER" id="PTHR33204:SF37">
    <property type="entry name" value="HTH-TYPE TRANSCRIPTIONAL REGULATOR YODB"/>
    <property type="match status" value="1"/>
</dbReference>
<dbReference type="InterPro" id="IPR036390">
    <property type="entry name" value="WH_DNA-bd_sf"/>
</dbReference>
<reference evidence="5 6" key="1">
    <citation type="submission" date="2019-11" db="EMBL/GenBank/DDBJ databases">
        <title>Agromyces kandeliae sp. nov., isolated from mangrove soil.</title>
        <authorList>
            <person name="Wang R."/>
        </authorList>
    </citation>
    <scope>NUCLEOTIDE SEQUENCE [LARGE SCALE GENOMIC DNA]</scope>
    <source>
        <strain evidence="5 6">Q22</strain>
    </source>
</reference>
<dbReference type="AlphaFoldDB" id="A0A6L5R0H7"/>
<proteinExistence type="predicted"/>
<comment type="caution">
    <text evidence="5">The sequence shown here is derived from an EMBL/GenBank/DDBJ whole genome shotgun (WGS) entry which is preliminary data.</text>
</comment>
<dbReference type="GO" id="GO:0003677">
    <property type="term" value="F:DNA binding"/>
    <property type="evidence" value="ECO:0007669"/>
    <property type="project" value="UniProtKB-KW"/>
</dbReference>
<dbReference type="SUPFAM" id="SSF46785">
    <property type="entry name" value="Winged helix' DNA-binding domain"/>
    <property type="match status" value="1"/>
</dbReference>
<evidence type="ECO:0000313" key="5">
    <source>
        <dbReference type="EMBL" id="MRX43405.1"/>
    </source>
</evidence>
<evidence type="ECO:0000256" key="2">
    <source>
        <dbReference type="ARBA" id="ARBA00023125"/>
    </source>
</evidence>
<accession>A0A6L5R0H7</accession>
<evidence type="ECO:0000313" key="6">
    <source>
        <dbReference type="Proteomes" id="UP000476511"/>
    </source>
</evidence>
<gene>
    <name evidence="5" type="ORF">GJR97_06645</name>
</gene>
<keyword evidence="3" id="KW-0804">Transcription</keyword>
<evidence type="ECO:0000256" key="3">
    <source>
        <dbReference type="ARBA" id="ARBA00023163"/>
    </source>
</evidence>
<dbReference type="InterPro" id="IPR002577">
    <property type="entry name" value="HTH_HxlR"/>
</dbReference>
<dbReference type="Gene3D" id="1.10.10.10">
    <property type="entry name" value="Winged helix-like DNA-binding domain superfamily/Winged helix DNA-binding domain"/>
    <property type="match status" value="1"/>
</dbReference>
<keyword evidence="6" id="KW-1185">Reference proteome</keyword>
<protein>
    <submittedName>
        <fullName evidence="5">Transcriptional regulator</fullName>
    </submittedName>
</protein>
<feature type="domain" description="HTH hxlR-type" evidence="4">
    <location>
        <begin position="23"/>
        <end position="121"/>
    </location>
</feature>
<sequence length="146" mass="15971">MPTAPRESHRTPQLPSDVLDPACPSRVAFGRIGERWSMFVILALADGALRFNAVRRRVGAVSTKVLTETLRALEHDGLVERRESPGAPRRVEYSLTDLGGSLLAPIDAMRTWAEQHVPDMLASRERHLIAEEDALLGPGRAAGRTG</sequence>
<dbReference type="PROSITE" id="PS51118">
    <property type="entry name" value="HTH_HXLR"/>
    <property type="match status" value="1"/>
</dbReference>
<dbReference type="Pfam" id="PF01638">
    <property type="entry name" value="HxlR"/>
    <property type="match status" value="1"/>
</dbReference>